<sequence>MREFCVSMPGVEDVTDGSVDSFEIDWVRESDQDCPASCGETQSRCRCAGCGGRGRCSCTSRSSRCSQSASRCSRSCSNRCGRTCAGSAGAVETSSVDWEEYEIVDE</sequence>
<reference evidence="1" key="1">
    <citation type="journal article" date="2022" name="Int. J. Syst. Evol. Microbiol.">
        <title>Genome-based, phenotypic and chemotaxonomic classification of Faecalibacterium strains: proposal of three novel species Faecalibacterium duncaniae sp. nov., Faecalibacterium hattorii sp. nov. and Faecalibacterium gallinarum sp. nov. .</title>
        <authorList>
            <person name="Sakamoto M."/>
            <person name="Sakurai N."/>
            <person name="Tanno H."/>
            <person name="Iino T."/>
            <person name="Ohkuma M."/>
            <person name="Endo A."/>
        </authorList>
    </citation>
    <scope>NUCLEOTIDE SEQUENCE</scope>
    <source>
        <strain evidence="1">JCM 17207</strain>
    </source>
</reference>
<comment type="caution">
    <text evidence="1">The sequence shown here is derived from an EMBL/GenBank/DDBJ whole genome shotgun (WGS) entry which is preliminary data.</text>
</comment>
<protein>
    <submittedName>
        <fullName evidence="1">Uncharacterized protein</fullName>
    </submittedName>
</protein>
<dbReference type="RefSeq" id="WP_238317972.1">
    <property type="nucleotide sequence ID" value="NZ_BQKV01000106.1"/>
</dbReference>
<name>A0AA37J0S0_9FIRM</name>
<dbReference type="EMBL" id="BQKV01000106">
    <property type="protein sequence ID" value="GJN65763.1"/>
    <property type="molecule type" value="Genomic_DNA"/>
</dbReference>
<dbReference type="Proteomes" id="UP001055185">
    <property type="component" value="Unassembled WGS sequence"/>
</dbReference>
<gene>
    <name evidence="1" type="ORF">JCM17207_23880</name>
</gene>
<organism evidence="1 2">
    <name type="scientific">Faecalibacterium gallinarum</name>
    <dbReference type="NCBI Taxonomy" id="2903556"/>
    <lineage>
        <taxon>Bacteria</taxon>
        <taxon>Bacillati</taxon>
        <taxon>Bacillota</taxon>
        <taxon>Clostridia</taxon>
        <taxon>Eubacteriales</taxon>
        <taxon>Oscillospiraceae</taxon>
        <taxon>Faecalibacterium</taxon>
    </lineage>
</organism>
<keyword evidence="2" id="KW-1185">Reference proteome</keyword>
<dbReference type="AlphaFoldDB" id="A0AA37J0S0"/>
<evidence type="ECO:0000313" key="2">
    <source>
        <dbReference type="Proteomes" id="UP001055185"/>
    </source>
</evidence>
<accession>A0AA37J0S0</accession>
<evidence type="ECO:0000313" key="1">
    <source>
        <dbReference type="EMBL" id="GJN65763.1"/>
    </source>
</evidence>
<proteinExistence type="predicted"/>